<evidence type="ECO:0000313" key="3">
    <source>
        <dbReference type="EMBL" id="GMI36649.1"/>
    </source>
</evidence>
<keyword evidence="1" id="KW-0547">Nucleotide-binding</keyword>
<name>A0ABQ6N098_9STRA</name>
<dbReference type="EMBL" id="BRYB01004778">
    <property type="protein sequence ID" value="GMI36649.1"/>
    <property type="molecule type" value="Genomic_DNA"/>
</dbReference>
<gene>
    <name evidence="3" type="ORF">TeGR_g10764</name>
</gene>
<comment type="caution">
    <text evidence="3">The sequence shown here is derived from an EMBL/GenBank/DDBJ whole genome shotgun (WGS) entry which is preliminary data.</text>
</comment>
<keyword evidence="2" id="KW-0067">ATP-binding</keyword>
<dbReference type="SUPFAM" id="SSF56801">
    <property type="entry name" value="Acetyl-CoA synthetase-like"/>
    <property type="match status" value="1"/>
</dbReference>
<evidence type="ECO:0000256" key="2">
    <source>
        <dbReference type="ARBA" id="ARBA00022840"/>
    </source>
</evidence>
<reference evidence="3 4" key="1">
    <citation type="journal article" date="2023" name="Commun. Biol.">
        <title>Genome analysis of Parmales, the sister group of diatoms, reveals the evolutionary specialization of diatoms from phago-mixotrophs to photoautotrophs.</title>
        <authorList>
            <person name="Ban H."/>
            <person name="Sato S."/>
            <person name="Yoshikawa S."/>
            <person name="Yamada K."/>
            <person name="Nakamura Y."/>
            <person name="Ichinomiya M."/>
            <person name="Sato N."/>
            <person name="Blanc-Mathieu R."/>
            <person name="Endo H."/>
            <person name="Kuwata A."/>
            <person name="Ogata H."/>
        </authorList>
    </citation>
    <scope>NUCLEOTIDE SEQUENCE [LARGE SCALE GENOMIC DNA]</scope>
</reference>
<dbReference type="Pfam" id="PF23562">
    <property type="entry name" value="AMP-binding_C_3"/>
    <property type="match status" value="1"/>
</dbReference>
<evidence type="ECO:0000256" key="1">
    <source>
        <dbReference type="ARBA" id="ARBA00022741"/>
    </source>
</evidence>
<accession>A0ABQ6N098</accession>
<sequence length="146" mass="16574">SPPPPRYITGRLKEQFKLENGKYVVPTPVEEAVGMSRFIMQIVLCGANRPHNVCLVVPDVEALKTECKLPADTTLDDLETNADVRKLMLAEIAENGKELKKFEVPTDFAFCEPFTVENQMMTPKMSIRRHMAIKNYEEKIAALYTE</sequence>
<evidence type="ECO:0000313" key="4">
    <source>
        <dbReference type="Proteomes" id="UP001165060"/>
    </source>
</evidence>
<dbReference type="Proteomes" id="UP001165060">
    <property type="component" value="Unassembled WGS sequence"/>
</dbReference>
<feature type="non-terminal residue" evidence="3">
    <location>
        <position position="1"/>
    </location>
</feature>
<dbReference type="PANTHER" id="PTHR43272">
    <property type="entry name" value="LONG-CHAIN-FATTY-ACID--COA LIGASE"/>
    <property type="match status" value="1"/>
</dbReference>
<proteinExistence type="predicted"/>
<protein>
    <submittedName>
        <fullName evidence="3">Uncharacterized protein</fullName>
    </submittedName>
</protein>
<keyword evidence="4" id="KW-1185">Reference proteome</keyword>
<dbReference type="PANTHER" id="PTHR43272:SF33">
    <property type="entry name" value="AMP-BINDING DOMAIN-CONTAINING PROTEIN-RELATED"/>
    <property type="match status" value="1"/>
</dbReference>
<organism evidence="3 4">
    <name type="scientific">Tetraparma gracilis</name>
    <dbReference type="NCBI Taxonomy" id="2962635"/>
    <lineage>
        <taxon>Eukaryota</taxon>
        <taxon>Sar</taxon>
        <taxon>Stramenopiles</taxon>
        <taxon>Ochrophyta</taxon>
        <taxon>Bolidophyceae</taxon>
        <taxon>Parmales</taxon>
        <taxon>Triparmaceae</taxon>
        <taxon>Tetraparma</taxon>
    </lineage>
</organism>